<dbReference type="AlphaFoldDB" id="A0AAP0IHD1"/>
<protein>
    <submittedName>
        <fullName evidence="1">Uncharacterized protein</fullName>
    </submittedName>
</protein>
<reference evidence="1 2" key="1">
    <citation type="submission" date="2024-01" db="EMBL/GenBank/DDBJ databases">
        <title>Genome assemblies of Stephania.</title>
        <authorList>
            <person name="Yang L."/>
        </authorList>
    </citation>
    <scope>NUCLEOTIDE SEQUENCE [LARGE SCALE GENOMIC DNA]</scope>
    <source>
        <strain evidence="1">QJT</strain>
        <tissue evidence="1">Leaf</tissue>
    </source>
</reference>
<proteinExistence type="predicted"/>
<name>A0AAP0IHD1_9MAGN</name>
<accession>A0AAP0IHD1</accession>
<keyword evidence="2" id="KW-1185">Reference proteome</keyword>
<dbReference type="Proteomes" id="UP001417504">
    <property type="component" value="Unassembled WGS sequence"/>
</dbReference>
<sequence>MISISMLVAAPLRAEPARKTTPPNNIDSFRPKIRVIEAAKKEATNAATYREEVKDVNNWLSNLQY</sequence>
<dbReference type="EMBL" id="JBBNAE010000006">
    <property type="protein sequence ID" value="KAK9115536.1"/>
    <property type="molecule type" value="Genomic_DNA"/>
</dbReference>
<organism evidence="1 2">
    <name type="scientific">Stephania japonica</name>
    <dbReference type="NCBI Taxonomy" id="461633"/>
    <lineage>
        <taxon>Eukaryota</taxon>
        <taxon>Viridiplantae</taxon>
        <taxon>Streptophyta</taxon>
        <taxon>Embryophyta</taxon>
        <taxon>Tracheophyta</taxon>
        <taxon>Spermatophyta</taxon>
        <taxon>Magnoliopsida</taxon>
        <taxon>Ranunculales</taxon>
        <taxon>Menispermaceae</taxon>
        <taxon>Menispermoideae</taxon>
        <taxon>Cissampelideae</taxon>
        <taxon>Stephania</taxon>
    </lineage>
</organism>
<evidence type="ECO:0000313" key="1">
    <source>
        <dbReference type="EMBL" id="KAK9115536.1"/>
    </source>
</evidence>
<comment type="caution">
    <text evidence="1">The sequence shown here is derived from an EMBL/GenBank/DDBJ whole genome shotgun (WGS) entry which is preliminary data.</text>
</comment>
<gene>
    <name evidence="1" type="ORF">Sjap_014483</name>
</gene>
<evidence type="ECO:0000313" key="2">
    <source>
        <dbReference type="Proteomes" id="UP001417504"/>
    </source>
</evidence>